<accession>A0A8S2MP16</accession>
<name>A0A8S2MP16_9BILA</name>
<comment type="caution">
    <text evidence="2">The sequence shown here is derived from an EMBL/GenBank/DDBJ whole genome shotgun (WGS) entry which is preliminary data.</text>
</comment>
<dbReference type="Proteomes" id="UP000677228">
    <property type="component" value="Unassembled WGS sequence"/>
</dbReference>
<protein>
    <submittedName>
        <fullName evidence="2">Uncharacterized protein</fullName>
    </submittedName>
</protein>
<dbReference type="AlphaFoldDB" id="A0A8S2MP16"/>
<proteinExistence type="predicted"/>
<evidence type="ECO:0000313" key="3">
    <source>
        <dbReference type="Proteomes" id="UP000682733"/>
    </source>
</evidence>
<dbReference type="EMBL" id="CAJOBA010030229">
    <property type="protein sequence ID" value="CAF3953856.1"/>
    <property type="molecule type" value="Genomic_DNA"/>
</dbReference>
<gene>
    <name evidence="1" type="ORF">OVA965_LOCUS21514</name>
    <name evidence="2" type="ORF">TMI583_LOCUS22176</name>
</gene>
<reference evidence="2" key="1">
    <citation type="submission" date="2021-02" db="EMBL/GenBank/DDBJ databases">
        <authorList>
            <person name="Nowell W R."/>
        </authorList>
    </citation>
    <scope>NUCLEOTIDE SEQUENCE</scope>
</reference>
<sequence>MSVFDSGNTNNWLTWKQFLIDYTVCNQAPVFSESKCERIDIFVPALIASGNTHFDSALPLLQDLLEKRNLRHLCLGSSSLLETNFQHGQVLENHPGGPEIETLDEDTSLKTYVNSYFKIVSSANEEEDSPFEDGQQLSVPMEIPHILTTAVGLTHASLLFKYSETLVPKDSPPNSSGPPHANRLKLIRDMIPLWKKAKSEFEETLNILGAPNRTEYTTIERIQSPKTHFLATPIQSQHHSSVSFPKINFPVKKLEKEKMPLISSRCDGANLNVVDVMVVNGNLDF</sequence>
<dbReference type="Proteomes" id="UP000682733">
    <property type="component" value="Unassembled WGS sequence"/>
</dbReference>
<dbReference type="EMBL" id="CAJNOK010011813">
    <property type="protein sequence ID" value="CAF1149146.1"/>
    <property type="molecule type" value="Genomic_DNA"/>
</dbReference>
<evidence type="ECO:0000313" key="1">
    <source>
        <dbReference type="EMBL" id="CAF1149146.1"/>
    </source>
</evidence>
<organism evidence="2 3">
    <name type="scientific">Didymodactylos carnosus</name>
    <dbReference type="NCBI Taxonomy" id="1234261"/>
    <lineage>
        <taxon>Eukaryota</taxon>
        <taxon>Metazoa</taxon>
        <taxon>Spiralia</taxon>
        <taxon>Gnathifera</taxon>
        <taxon>Rotifera</taxon>
        <taxon>Eurotatoria</taxon>
        <taxon>Bdelloidea</taxon>
        <taxon>Philodinida</taxon>
        <taxon>Philodinidae</taxon>
        <taxon>Didymodactylos</taxon>
    </lineage>
</organism>
<evidence type="ECO:0000313" key="2">
    <source>
        <dbReference type="EMBL" id="CAF3953856.1"/>
    </source>
</evidence>